<dbReference type="EMBL" id="QYUK01000011">
    <property type="protein sequence ID" value="RJF88127.1"/>
    <property type="molecule type" value="Genomic_DNA"/>
</dbReference>
<dbReference type="InterPro" id="IPR021457">
    <property type="entry name" value="DUF3108"/>
</dbReference>
<protein>
    <submittedName>
        <fullName evidence="2">DUF3108 domain-containing protein</fullName>
    </submittedName>
</protein>
<evidence type="ECO:0000313" key="2">
    <source>
        <dbReference type="EMBL" id="RJF88127.1"/>
    </source>
</evidence>
<keyword evidence="1" id="KW-0732">Signal</keyword>
<organism evidence="2 3">
    <name type="scientific">Oleomonas cavernae</name>
    <dbReference type="NCBI Taxonomy" id="2320859"/>
    <lineage>
        <taxon>Bacteria</taxon>
        <taxon>Pseudomonadati</taxon>
        <taxon>Pseudomonadota</taxon>
        <taxon>Alphaproteobacteria</taxon>
        <taxon>Acetobacterales</taxon>
        <taxon>Acetobacteraceae</taxon>
        <taxon>Oleomonas</taxon>
    </lineage>
</organism>
<gene>
    <name evidence="2" type="ORF">D3874_14780</name>
</gene>
<proteinExistence type="predicted"/>
<comment type="caution">
    <text evidence="2">The sequence shown here is derived from an EMBL/GenBank/DDBJ whole genome shotgun (WGS) entry which is preliminary data.</text>
</comment>
<feature type="chain" id="PRO_5019335883" evidence="1">
    <location>
        <begin position="27"/>
        <end position="292"/>
    </location>
</feature>
<evidence type="ECO:0000313" key="3">
    <source>
        <dbReference type="Proteomes" id="UP000284605"/>
    </source>
</evidence>
<dbReference type="AlphaFoldDB" id="A0A418WDM1"/>
<name>A0A418WDM1_9PROT</name>
<accession>A0A418WDM1</accession>
<sequence>MRIVRHLTTATVAGAFAILLGGAAQAAGADRVDLTYRVFVGGLPVVEVDTKTTIDGERYRMDGLARTVGLWESLFEARMMSRVDGRFTAADRDARPMLYQTRYDGDIGSKRSINVTFDKTGPSNVSVEPQNADDNRRPVEPEFLLGTIDPASAAILATGSGDGADICTREFKVFDGRRRYDVAFENRGPTQIQAQDERFFSGEATHCVIRYRRVKGFDPDWERQNAKKFPNELDIWFARFDGLPRPIPVRVQVTSDYGVIIAQLIAHGVTKTDSLEDAASVLPPPDRDKMGG</sequence>
<dbReference type="OrthoDB" id="7375395at2"/>
<keyword evidence="3" id="KW-1185">Reference proteome</keyword>
<feature type="signal peptide" evidence="1">
    <location>
        <begin position="1"/>
        <end position="26"/>
    </location>
</feature>
<dbReference type="RefSeq" id="WP_119778763.1">
    <property type="nucleotide sequence ID" value="NZ_QYUK01000011.1"/>
</dbReference>
<evidence type="ECO:0000256" key="1">
    <source>
        <dbReference type="SAM" id="SignalP"/>
    </source>
</evidence>
<dbReference type="Proteomes" id="UP000284605">
    <property type="component" value="Unassembled WGS sequence"/>
</dbReference>
<reference evidence="2 3" key="1">
    <citation type="submission" date="2018-09" db="EMBL/GenBank/DDBJ databases">
        <authorList>
            <person name="Zhu H."/>
        </authorList>
    </citation>
    <scope>NUCLEOTIDE SEQUENCE [LARGE SCALE GENOMIC DNA]</scope>
    <source>
        <strain evidence="2 3">K1W22B-8</strain>
    </source>
</reference>
<dbReference type="Pfam" id="PF11306">
    <property type="entry name" value="DUF3108"/>
    <property type="match status" value="1"/>
</dbReference>